<feature type="domain" description="CRISPR-associated protein Cas6 C-terminal" evidence="1">
    <location>
        <begin position="127"/>
        <end position="241"/>
    </location>
</feature>
<accession>A0ABS6ENB9</accession>
<proteinExistence type="predicted"/>
<dbReference type="InterPro" id="IPR019267">
    <property type="entry name" value="CRISPR-assoc_Cas6_C"/>
</dbReference>
<organism evidence="2 3">
    <name type="scientific">Butyricicoccus intestinisimiae</name>
    <dbReference type="NCBI Taxonomy" id="2841509"/>
    <lineage>
        <taxon>Bacteria</taxon>
        <taxon>Bacillati</taxon>
        <taxon>Bacillota</taxon>
        <taxon>Clostridia</taxon>
        <taxon>Eubacteriales</taxon>
        <taxon>Butyricicoccaceae</taxon>
        <taxon>Butyricicoccus</taxon>
    </lineage>
</organism>
<reference evidence="2 3" key="1">
    <citation type="submission" date="2021-06" db="EMBL/GenBank/DDBJ databases">
        <authorList>
            <person name="Sun Q."/>
            <person name="Li D."/>
        </authorList>
    </citation>
    <scope>NUCLEOTIDE SEQUENCE [LARGE SCALE GENOMIC DNA]</scope>
    <source>
        <strain evidence="2 3">MSJd-7</strain>
    </source>
</reference>
<sequence length="245" mass="27797">MIQNFQYLIQTPDGTSIPSFWAYRLYAALLEQLPVEFADAVHEQGFSAISQYIRFDHEKHQSIWVVSLLTDDAISYCAPILTNITHLSLHESTIIIKKIQQSDVLTADTIITQAEQLSSSQAVRIVFHNAASFKSNGIYQIFPTVPLILQNLLQRWNEFFPEMLLEDDDAIQMLTNNLRIRSYRLKSSTYRLKQSSIPGFCGEIIISSKLSPPMLELWKMLLIFSEYTGIGIKTALGMGGVSIFV</sequence>
<dbReference type="CDD" id="cd21141">
    <property type="entry name" value="Cas6_III-like"/>
    <property type="match status" value="1"/>
</dbReference>
<dbReference type="RefSeq" id="WP_216468808.1">
    <property type="nucleotide sequence ID" value="NZ_JAHLQI010000001.1"/>
</dbReference>
<evidence type="ECO:0000259" key="1">
    <source>
        <dbReference type="Pfam" id="PF10040"/>
    </source>
</evidence>
<evidence type="ECO:0000313" key="2">
    <source>
        <dbReference type="EMBL" id="MBU5489198.1"/>
    </source>
</evidence>
<keyword evidence="3" id="KW-1185">Reference proteome</keyword>
<evidence type="ECO:0000313" key="3">
    <source>
        <dbReference type="Proteomes" id="UP000783588"/>
    </source>
</evidence>
<dbReference type="Proteomes" id="UP000783588">
    <property type="component" value="Unassembled WGS sequence"/>
</dbReference>
<dbReference type="EMBL" id="JAHLQI010000001">
    <property type="protein sequence ID" value="MBU5489198.1"/>
    <property type="molecule type" value="Genomic_DNA"/>
</dbReference>
<dbReference type="Pfam" id="PF10040">
    <property type="entry name" value="CRISPR_Cas6"/>
    <property type="match status" value="1"/>
</dbReference>
<protein>
    <submittedName>
        <fullName evidence="2">CRISPR system precrRNA processing endoribonuclease RAMP protein Cas6</fullName>
    </submittedName>
</protein>
<name>A0ABS6ENB9_9FIRM</name>
<comment type="caution">
    <text evidence="2">The sequence shown here is derived from an EMBL/GenBank/DDBJ whole genome shotgun (WGS) entry which is preliminary data.</text>
</comment>
<gene>
    <name evidence="2" type="primary">cas6</name>
    <name evidence="2" type="ORF">KQI75_00915</name>
</gene>